<keyword evidence="2" id="KW-1185">Reference proteome</keyword>
<evidence type="ECO:0000313" key="2">
    <source>
        <dbReference type="Proteomes" id="UP001146120"/>
    </source>
</evidence>
<reference evidence="1" key="2">
    <citation type="journal article" date="2023" name="Microbiol Resour">
        <title>Decontamination and Annotation of the Draft Genome Sequence of the Oomycete Lagenidium giganteum ARSEF 373.</title>
        <authorList>
            <person name="Morgan W.R."/>
            <person name="Tartar A."/>
        </authorList>
    </citation>
    <scope>NUCLEOTIDE SEQUENCE</scope>
    <source>
        <strain evidence="1">ARSEF 373</strain>
    </source>
</reference>
<comment type="caution">
    <text evidence="1">The sequence shown here is derived from an EMBL/GenBank/DDBJ whole genome shotgun (WGS) entry which is preliminary data.</text>
</comment>
<gene>
    <name evidence="1" type="ORF">N0F65_008041</name>
</gene>
<evidence type="ECO:0000313" key="1">
    <source>
        <dbReference type="EMBL" id="DAZ94897.1"/>
    </source>
</evidence>
<dbReference type="EMBL" id="DAKRPA010000228">
    <property type="protein sequence ID" value="DAZ94897.1"/>
    <property type="molecule type" value="Genomic_DNA"/>
</dbReference>
<dbReference type="Proteomes" id="UP001146120">
    <property type="component" value="Unassembled WGS sequence"/>
</dbReference>
<accession>A0AAV2YIT0</accession>
<dbReference type="AlphaFoldDB" id="A0AAV2YIT0"/>
<feature type="non-terminal residue" evidence="1">
    <location>
        <position position="375"/>
    </location>
</feature>
<proteinExistence type="predicted"/>
<name>A0AAV2YIT0_9STRA</name>
<protein>
    <submittedName>
        <fullName evidence="1">Uncharacterized protein</fullName>
    </submittedName>
</protein>
<organism evidence="1 2">
    <name type="scientific">Lagenidium giganteum</name>
    <dbReference type="NCBI Taxonomy" id="4803"/>
    <lineage>
        <taxon>Eukaryota</taxon>
        <taxon>Sar</taxon>
        <taxon>Stramenopiles</taxon>
        <taxon>Oomycota</taxon>
        <taxon>Peronosporomycetes</taxon>
        <taxon>Pythiales</taxon>
        <taxon>Pythiaceae</taxon>
    </lineage>
</organism>
<sequence length="375" mass="43177">MAGELTFNMVRAPDKSNETQQLKQQHPVFRRAWLAVFGRHGLFGIQSKYFELRVGVQETVEIVMQSYQCYRSSWLLSRMWLQRIYGTLIVMNCWTVPLIHYYGHRRSSSHGAVRARVLLVLSDICLDMLSTIVIPCVLFQTYYAQYEGSKKDFALTFYYRDLSLMGFLNEFQLLLVNGWVDFILQAEANTQVANCIVAVHPWFRDKPGCALVELDGSKWQPHEDTKEAIAEALAQFDQSAVSYLILRHHAALYMPASIQTLSNLVGLKLDNVTLVEWEEDAALTNTHHPKLLFLFLVRFNATTLPPGMLSMDFPKLLLDVEICVSTLPRLPSVLPRVWPSHMWLYVEYANWTAVPDVVFDMKLDALHLSYNLIHE</sequence>
<reference evidence="1" key="1">
    <citation type="submission" date="2022-11" db="EMBL/GenBank/DDBJ databases">
        <authorList>
            <person name="Morgan W.R."/>
            <person name="Tartar A."/>
        </authorList>
    </citation>
    <scope>NUCLEOTIDE SEQUENCE</scope>
    <source>
        <strain evidence="1">ARSEF 373</strain>
    </source>
</reference>